<dbReference type="KEGG" id="caci:CLOAM1328"/>
<evidence type="ECO:0000313" key="3">
    <source>
        <dbReference type="EMBL" id="CAO81184.1"/>
    </source>
</evidence>
<evidence type="ECO:0000256" key="1">
    <source>
        <dbReference type="PIRNR" id="PIRNR016080"/>
    </source>
</evidence>
<keyword evidence="1" id="KW-0255">Endonuclease</keyword>
<accession>B0VIP3</accession>
<dbReference type="STRING" id="459349.CLOAM1328"/>
<organism evidence="3 4">
    <name type="scientific">Cloacimonas acidaminovorans (strain Evry)</name>
    <dbReference type="NCBI Taxonomy" id="459349"/>
    <lineage>
        <taxon>Bacteria</taxon>
        <taxon>Pseudomonadati</taxon>
        <taxon>Candidatus Cloacimonadota</taxon>
        <taxon>Candidatus Cloacimonadia</taxon>
        <taxon>Candidatus Cloacimonadales</taxon>
        <taxon>Candidatus Cloacimonadaceae</taxon>
        <taxon>Candidatus Cloacimonas</taxon>
    </lineage>
</organism>
<protein>
    <recommendedName>
        <fullName evidence="1">Type-2 restriction enzyme</fullName>
        <ecNumber evidence="1">3.1.21.4</ecNumber>
    </recommendedName>
</protein>
<dbReference type="GO" id="GO:0003677">
    <property type="term" value="F:DNA binding"/>
    <property type="evidence" value="ECO:0007669"/>
    <property type="project" value="UniProtKB-UniRule"/>
</dbReference>
<dbReference type="HOGENOM" id="CLU_089327_0_0_0"/>
<keyword evidence="1" id="KW-0540">Nuclease</keyword>
<dbReference type="EC" id="3.1.21.4" evidence="1"/>
<evidence type="ECO:0000259" key="2">
    <source>
        <dbReference type="Pfam" id="PF04556"/>
    </source>
</evidence>
<name>B0VIP3_CLOAI</name>
<dbReference type="REBASE" id="20287">
    <property type="entry name" value="CacGORF1327P"/>
</dbReference>
<comment type="function">
    <text evidence="1">A P subtype restriction enzyme that recognizes the double-stranded unmethylated sequence 5'-GATC-3'.</text>
</comment>
<proteinExistence type="inferred from homology"/>
<feature type="domain" description="Restriction endonuclease type II DpnII-like" evidence="2">
    <location>
        <begin position="19"/>
        <end position="294"/>
    </location>
</feature>
<dbReference type="EMBL" id="CU466930">
    <property type="protein sequence ID" value="CAO81184.1"/>
    <property type="molecule type" value="Genomic_DNA"/>
</dbReference>
<dbReference type="GO" id="GO:0009036">
    <property type="term" value="F:type II site-specific deoxyribonuclease activity"/>
    <property type="evidence" value="ECO:0007669"/>
    <property type="project" value="UniProtKB-UniRule"/>
</dbReference>
<dbReference type="RefSeq" id="WP_015425042.1">
    <property type="nucleotide sequence ID" value="NC_020449.1"/>
</dbReference>
<evidence type="ECO:0000313" key="4">
    <source>
        <dbReference type="Proteomes" id="UP000002019"/>
    </source>
</evidence>
<keyword evidence="1 3" id="KW-0378">Hydrolase</keyword>
<dbReference type="InterPro" id="IPR011335">
    <property type="entry name" value="Restrct_endonuc-II-like"/>
</dbReference>
<comment type="similarity">
    <text evidence="1">Belongs to the DpnII type II restriction endonuclease family.</text>
</comment>
<gene>
    <name evidence="3" type="ordered locus">CLOAM1328</name>
</gene>
<dbReference type="Pfam" id="PF04556">
    <property type="entry name" value="DpnII"/>
    <property type="match status" value="1"/>
</dbReference>
<sequence length="299" mass="34982">MKQLSVYKKLKLNSPEKVFNYLINTMLPTINNWSYLVDWEKVSKHIKDIEICLNTMNYLIGKKNIHNEFQYLLKKHPEIKHILPVLVACRKDSITLLTSNDENDLQAKEFNFKNLSDEDALNFADRAGLLQLLSSNKIKNLVDYVFGIEVGLDSNARKNRAGKAMEQLMNNHIKRICEKNNLEYLASANKSKVEKHWGIDLPVDKTNRKVDFIIKKDRQLFLCEVNFYNVVGSKLKSTAGEYKNIYNFWKSHNLQFIWITDGWGWKTTQRPLQEAFNELDYILNIKMVLDGVLEYILTN</sequence>
<dbReference type="SUPFAM" id="SSF52980">
    <property type="entry name" value="Restriction endonuclease-like"/>
    <property type="match status" value="1"/>
</dbReference>
<dbReference type="Proteomes" id="UP000002019">
    <property type="component" value="Chromosome"/>
</dbReference>
<reference evidence="3 4" key="1">
    <citation type="journal article" date="2008" name="J. Bacteriol.">
        <title>'Candidatus Cloacamonas acidaminovorans': genome sequence reconstruction provides a first glimpse of a new bacterial division.</title>
        <authorList>
            <person name="Pelletier E."/>
            <person name="Kreimeyer A."/>
            <person name="Bocs S."/>
            <person name="Rouy Z."/>
            <person name="Gyapay G."/>
            <person name="Chouari R."/>
            <person name="Riviere D."/>
            <person name="Ganesan A."/>
            <person name="Daegelen P."/>
            <person name="Sghir A."/>
            <person name="Cohen G.N."/>
            <person name="Medigue C."/>
            <person name="Weissenbach J."/>
            <person name="Le Paslier D."/>
        </authorList>
    </citation>
    <scope>NUCLEOTIDE SEQUENCE [LARGE SCALE GENOMIC DNA]</scope>
    <source>
        <strain evidence="4">Evry</strain>
    </source>
</reference>
<dbReference type="InterPro" id="IPR007637">
    <property type="entry name" value="Restrct_endonuc_II_DpnII-like"/>
</dbReference>
<comment type="catalytic activity">
    <reaction evidence="1">
        <text>Endonucleolytic cleavage of DNA to give specific double-stranded fragments with terminal 5'-phosphates.</text>
        <dbReference type="EC" id="3.1.21.4"/>
    </reaction>
</comment>
<dbReference type="eggNOG" id="ENOG502Z7V5">
    <property type="taxonomic scope" value="Bacteria"/>
</dbReference>
<keyword evidence="4" id="KW-1185">Reference proteome</keyword>
<dbReference type="OrthoDB" id="9771872at2"/>
<keyword evidence="1" id="KW-0680">Restriction system</keyword>
<dbReference type="PIRSF" id="PIRSF016080">
    <property type="entry name" value="Restrict_endonuc_II_DpmII"/>
    <property type="match status" value="1"/>
</dbReference>
<dbReference type="GO" id="GO:0009307">
    <property type="term" value="P:DNA restriction-modification system"/>
    <property type="evidence" value="ECO:0007669"/>
    <property type="project" value="UniProtKB-UniRule"/>
</dbReference>
<dbReference type="AlphaFoldDB" id="B0VIP3"/>
<dbReference type="InterPro" id="IPR021191">
    <property type="entry name" value="Restrct_endonuc_II_DpnII"/>
</dbReference>